<reference evidence="1" key="1">
    <citation type="submission" date="2021-01" db="EMBL/GenBank/DDBJ databases">
        <authorList>
            <person name="Corre E."/>
            <person name="Pelletier E."/>
            <person name="Niang G."/>
            <person name="Scheremetjew M."/>
            <person name="Finn R."/>
            <person name="Kale V."/>
            <person name="Holt S."/>
            <person name="Cochrane G."/>
            <person name="Meng A."/>
            <person name="Brown T."/>
            <person name="Cohen L."/>
        </authorList>
    </citation>
    <scope>NUCLEOTIDE SEQUENCE</scope>
    <source>
        <strain evidence="1">CCMP219</strain>
    </source>
</reference>
<proteinExistence type="predicted"/>
<gene>
    <name evidence="1" type="ORF">CEUR00632_LOCUS7995</name>
</gene>
<dbReference type="EMBL" id="HBEC01017073">
    <property type="protein sequence ID" value="CAD8287956.1"/>
    <property type="molecule type" value="Transcribed_RNA"/>
</dbReference>
<accession>A0A7R9V8K9</accession>
<organism evidence="1">
    <name type="scientific">Chlamydomonas euryale</name>
    <dbReference type="NCBI Taxonomy" id="1486919"/>
    <lineage>
        <taxon>Eukaryota</taxon>
        <taxon>Viridiplantae</taxon>
        <taxon>Chlorophyta</taxon>
        <taxon>core chlorophytes</taxon>
        <taxon>Chlorophyceae</taxon>
        <taxon>CS clade</taxon>
        <taxon>Chlamydomonadales</taxon>
        <taxon>Chlamydomonadaceae</taxon>
        <taxon>Chlamydomonas</taxon>
    </lineage>
</organism>
<protein>
    <submittedName>
        <fullName evidence="1">Uncharacterized protein</fullName>
    </submittedName>
</protein>
<sequence>MAGTPMAGAAAGLPASAGASWCGATRLSLGGLAGGQVKRTQLSLLVLRPGMYCIGGVCVTGSYPGTGGGAGGSGVRSAMRVTAEAAQLLLRVDA</sequence>
<evidence type="ECO:0000313" key="1">
    <source>
        <dbReference type="EMBL" id="CAD8287956.1"/>
    </source>
</evidence>
<dbReference type="AlphaFoldDB" id="A0A7R9V8K9"/>
<name>A0A7R9V8K9_9CHLO</name>